<organism evidence="2 3">
    <name type="scientific">Purpureocillium lavendulum</name>
    <dbReference type="NCBI Taxonomy" id="1247861"/>
    <lineage>
        <taxon>Eukaryota</taxon>
        <taxon>Fungi</taxon>
        <taxon>Dikarya</taxon>
        <taxon>Ascomycota</taxon>
        <taxon>Pezizomycotina</taxon>
        <taxon>Sordariomycetes</taxon>
        <taxon>Hypocreomycetidae</taxon>
        <taxon>Hypocreales</taxon>
        <taxon>Ophiocordycipitaceae</taxon>
        <taxon>Purpureocillium</taxon>
    </lineage>
</organism>
<dbReference type="Proteomes" id="UP001163105">
    <property type="component" value="Unassembled WGS sequence"/>
</dbReference>
<evidence type="ECO:0000256" key="1">
    <source>
        <dbReference type="SAM" id="MobiDB-lite"/>
    </source>
</evidence>
<feature type="region of interest" description="Disordered" evidence="1">
    <location>
        <begin position="56"/>
        <end position="80"/>
    </location>
</feature>
<evidence type="ECO:0000313" key="2">
    <source>
        <dbReference type="EMBL" id="KAJ6437159.1"/>
    </source>
</evidence>
<dbReference type="EMBL" id="JAQHRD010000013">
    <property type="protein sequence ID" value="KAJ6437159.1"/>
    <property type="molecule type" value="Genomic_DNA"/>
</dbReference>
<accession>A0AB34FDQ0</accession>
<reference evidence="2" key="1">
    <citation type="submission" date="2023-01" db="EMBL/GenBank/DDBJ databases">
        <title>The growth and conidiation of Purpureocillium lavendulum are regulated by nitrogen source and histone H3K14 acetylation.</title>
        <authorList>
            <person name="Tang P."/>
            <person name="Han J."/>
            <person name="Zhang C."/>
            <person name="Tang P."/>
            <person name="Qi F."/>
            <person name="Zhang K."/>
            <person name="Liang L."/>
        </authorList>
    </citation>
    <scope>NUCLEOTIDE SEQUENCE</scope>
    <source>
        <strain evidence="2">YMF1.00683</strain>
    </source>
</reference>
<comment type="caution">
    <text evidence="2">The sequence shown here is derived from an EMBL/GenBank/DDBJ whole genome shotgun (WGS) entry which is preliminary data.</text>
</comment>
<sequence>MAEELDEGTLSPAQSQGIEKTWTWMTAISPALAKGRTGENGGGCGSFYGLPHQETVGTAEKDNGDVANRATTNQQSSCRRTGRPIKLKLELDGWALDEALPVVDS</sequence>
<name>A0AB34FDQ0_9HYPO</name>
<proteinExistence type="predicted"/>
<protein>
    <submittedName>
        <fullName evidence="2">Uncharacterized protein</fullName>
    </submittedName>
</protein>
<dbReference type="AlphaFoldDB" id="A0AB34FDQ0"/>
<gene>
    <name evidence="2" type="ORF">O9K51_10129</name>
</gene>
<evidence type="ECO:0000313" key="3">
    <source>
        <dbReference type="Proteomes" id="UP001163105"/>
    </source>
</evidence>
<feature type="compositionally biased region" description="Polar residues" evidence="1">
    <location>
        <begin position="69"/>
        <end position="79"/>
    </location>
</feature>
<keyword evidence="3" id="KW-1185">Reference proteome</keyword>